<evidence type="ECO:0000256" key="1">
    <source>
        <dbReference type="SAM" id="Coils"/>
    </source>
</evidence>
<protein>
    <recommendedName>
        <fullName evidence="4">Flagellar protein FlgN</fullName>
    </recommendedName>
</protein>
<sequence>MSGRLKIDLDEVGQVSTNLATIVRRLESAQADAERLAAAIPVRELADAADDFAGKWDDTRRELIEEVSALKEQARAVADAFTDIDSQLVDALTRPPQQAPGRHAGPQAV</sequence>
<name>A0ABR8S1J9_9MICO</name>
<dbReference type="RefSeq" id="WP_191718522.1">
    <property type="nucleotide sequence ID" value="NZ_JACSQP010000003.1"/>
</dbReference>
<comment type="caution">
    <text evidence="2">The sequence shown here is derived from an EMBL/GenBank/DDBJ whole genome shotgun (WGS) entry which is preliminary data.</text>
</comment>
<dbReference type="SUPFAM" id="SSF140453">
    <property type="entry name" value="EsxAB dimer-like"/>
    <property type="match status" value="1"/>
</dbReference>
<dbReference type="EMBL" id="JACSQP010000003">
    <property type="protein sequence ID" value="MBD7957352.1"/>
    <property type="molecule type" value="Genomic_DNA"/>
</dbReference>
<keyword evidence="3" id="KW-1185">Reference proteome</keyword>
<evidence type="ECO:0008006" key="4">
    <source>
        <dbReference type="Google" id="ProtNLM"/>
    </source>
</evidence>
<keyword evidence="1" id="KW-0175">Coiled coil</keyword>
<organism evidence="2 3">
    <name type="scientific">Microbacterium pullorum</name>
    <dbReference type="NCBI Taxonomy" id="2762236"/>
    <lineage>
        <taxon>Bacteria</taxon>
        <taxon>Bacillati</taxon>
        <taxon>Actinomycetota</taxon>
        <taxon>Actinomycetes</taxon>
        <taxon>Micrococcales</taxon>
        <taxon>Microbacteriaceae</taxon>
        <taxon>Microbacterium</taxon>
    </lineage>
</organism>
<reference evidence="2 3" key="1">
    <citation type="submission" date="2020-08" db="EMBL/GenBank/DDBJ databases">
        <title>A Genomic Blueprint of the Chicken Gut Microbiome.</title>
        <authorList>
            <person name="Gilroy R."/>
            <person name="Ravi A."/>
            <person name="Getino M."/>
            <person name="Pursley I."/>
            <person name="Horton D.L."/>
            <person name="Alikhan N.-F."/>
            <person name="Baker D."/>
            <person name="Gharbi K."/>
            <person name="Hall N."/>
            <person name="Watson M."/>
            <person name="Adriaenssens E.M."/>
            <person name="Foster-Nyarko E."/>
            <person name="Jarju S."/>
            <person name="Secka A."/>
            <person name="Antonio M."/>
            <person name="Oren A."/>
            <person name="Chaudhuri R."/>
            <person name="La Ragione R.M."/>
            <person name="Hildebrand F."/>
            <person name="Pallen M.J."/>
        </authorList>
    </citation>
    <scope>NUCLEOTIDE SEQUENCE [LARGE SCALE GENOMIC DNA]</scope>
    <source>
        <strain evidence="2 3">Sa4CUA7</strain>
    </source>
</reference>
<proteinExistence type="predicted"/>
<evidence type="ECO:0000313" key="3">
    <source>
        <dbReference type="Proteomes" id="UP000648352"/>
    </source>
</evidence>
<dbReference type="Proteomes" id="UP000648352">
    <property type="component" value="Unassembled WGS sequence"/>
</dbReference>
<gene>
    <name evidence="2" type="ORF">H9651_06850</name>
</gene>
<evidence type="ECO:0000313" key="2">
    <source>
        <dbReference type="EMBL" id="MBD7957352.1"/>
    </source>
</evidence>
<feature type="coiled-coil region" evidence="1">
    <location>
        <begin position="19"/>
        <end position="80"/>
    </location>
</feature>
<dbReference type="InterPro" id="IPR036689">
    <property type="entry name" value="ESAT-6-like_sf"/>
</dbReference>
<accession>A0ABR8S1J9</accession>